<feature type="domain" description="ExoI C-terminal" evidence="2">
    <location>
        <begin position="313"/>
        <end position="434"/>
    </location>
</feature>
<dbReference type="AlphaFoldDB" id="A0A381YWK4"/>
<organism evidence="3">
    <name type="scientific">marine metagenome</name>
    <dbReference type="NCBI Taxonomy" id="408172"/>
    <lineage>
        <taxon>unclassified sequences</taxon>
        <taxon>metagenomes</taxon>
        <taxon>ecological metagenomes</taxon>
    </lineage>
</organism>
<dbReference type="InterPro" id="IPR034747">
    <property type="entry name" value="EXOI_SH3"/>
</dbReference>
<feature type="non-terminal residue" evidence="3">
    <location>
        <position position="1"/>
    </location>
</feature>
<dbReference type="PROSITE" id="PS51784">
    <property type="entry name" value="EXOI_SH3"/>
    <property type="match status" value="1"/>
</dbReference>
<dbReference type="EMBL" id="UINC01019231">
    <property type="protein sequence ID" value="SVA81330.1"/>
    <property type="molecule type" value="Genomic_DNA"/>
</dbReference>
<protein>
    <submittedName>
        <fullName evidence="3">Uncharacterized protein</fullName>
    </submittedName>
</protein>
<name>A0A381YWK4_9ZZZZ</name>
<dbReference type="InterPro" id="IPR012337">
    <property type="entry name" value="RNaseH-like_sf"/>
</dbReference>
<proteinExistence type="predicted"/>
<dbReference type="GO" id="GO:0008310">
    <property type="term" value="F:single-stranded DNA 3'-5' DNA exonuclease activity"/>
    <property type="evidence" value="ECO:0007669"/>
    <property type="project" value="InterPro"/>
</dbReference>
<dbReference type="SUPFAM" id="SSF53098">
    <property type="entry name" value="Ribonuclease H-like"/>
    <property type="match status" value="1"/>
</dbReference>
<dbReference type="InterPro" id="IPR038649">
    <property type="entry name" value="EXOI_SH3_sf"/>
</dbReference>
<evidence type="ECO:0000259" key="1">
    <source>
        <dbReference type="PROSITE" id="PS51784"/>
    </source>
</evidence>
<dbReference type="GO" id="GO:0003676">
    <property type="term" value="F:nucleic acid binding"/>
    <property type="evidence" value="ECO:0007669"/>
    <property type="project" value="InterPro"/>
</dbReference>
<sequence length="440" mass="50796">VLTDETFQALDSMNVSCAPLPWTVPTPGAYLTHRQIDTLKSSDTHYQMMKSIHDQWKAWSETEPAVFITYNGHSFDEELYRKQFFWNLLDPFVTNTNGNGRSDLLILTRLISQLFPDIIDFELNKTGQPVCRLESVIERLGLDTSNAHDALSDSVFMIELLKYFKAAQPQLVDDYLLQATKQGCSEFLAKTKVVGYRYQPFARFWTYPIKFLGVNPTNQNQAICVDLNYPIKDVINLSYQEIVRYLEKPNTESPFKVISLNKSQGLADANQHDFRFDCPLAELNANAERYAENKTWIETVLVASSDLEKRVWPKKTIIEQTIYEKFFDYNDKKLFLKFHRAESVAEKLSLCEQFNDPRAKEFGHRILLQENPGNLPAGIIAFNQALIKERWGSEGPWPSVGVYLNEAEELKQERTSEADQQILIAIKNYLQNNIRRIQHG</sequence>
<dbReference type="InterPro" id="IPR058561">
    <property type="entry name" value="Exonuc_1_C"/>
</dbReference>
<dbReference type="GO" id="GO:0046872">
    <property type="term" value="F:metal ion binding"/>
    <property type="evidence" value="ECO:0007669"/>
    <property type="project" value="UniProtKB-KW"/>
</dbReference>
<dbReference type="PROSITE" id="PS51785">
    <property type="entry name" value="EXOI_C"/>
    <property type="match status" value="1"/>
</dbReference>
<evidence type="ECO:0000313" key="3">
    <source>
        <dbReference type="EMBL" id="SVA81330.1"/>
    </source>
</evidence>
<feature type="domain" description="ExoI SH3-like" evidence="1">
    <location>
        <begin position="169"/>
        <end position="319"/>
    </location>
</feature>
<dbReference type="Gene3D" id="3.30.1520.20">
    <property type="entry name" value="Exonuclease ExoI, domain 2"/>
    <property type="match status" value="1"/>
</dbReference>
<dbReference type="Gene3D" id="3.30.420.10">
    <property type="entry name" value="Ribonuclease H-like superfamily/Ribonuclease H"/>
    <property type="match status" value="1"/>
</dbReference>
<dbReference type="InterPro" id="IPR036397">
    <property type="entry name" value="RNaseH_sf"/>
</dbReference>
<gene>
    <name evidence="3" type="ORF">METZ01_LOCUS134184</name>
</gene>
<accession>A0A381YWK4</accession>
<evidence type="ECO:0000259" key="2">
    <source>
        <dbReference type="PROSITE" id="PS51785"/>
    </source>
</evidence>
<reference evidence="3" key="1">
    <citation type="submission" date="2018-05" db="EMBL/GenBank/DDBJ databases">
        <authorList>
            <person name="Lanie J.A."/>
            <person name="Ng W.-L."/>
            <person name="Kazmierczak K.M."/>
            <person name="Andrzejewski T.M."/>
            <person name="Davidsen T.M."/>
            <person name="Wayne K.J."/>
            <person name="Tettelin H."/>
            <person name="Glass J.I."/>
            <person name="Rusch D."/>
            <person name="Podicherti R."/>
            <person name="Tsui H.-C.T."/>
            <person name="Winkler M.E."/>
        </authorList>
    </citation>
    <scope>NUCLEOTIDE SEQUENCE</scope>
</reference>
<dbReference type="GO" id="GO:0006281">
    <property type="term" value="P:DNA repair"/>
    <property type="evidence" value="ECO:0007669"/>
    <property type="project" value="InterPro"/>
</dbReference>